<keyword evidence="5" id="KW-1185">Reference proteome</keyword>
<dbReference type="RefSeq" id="WP_312890702.1">
    <property type="nucleotide sequence ID" value="NZ_BAAAWY010000004.1"/>
</dbReference>
<feature type="chain" id="PRO_5038930258" evidence="3">
    <location>
        <begin position="33"/>
        <end position="133"/>
    </location>
</feature>
<dbReference type="Gene3D" id="3.10.450.30">
    <property type="entry name" value="Microbial ribonucleases"/>
    <property type="match status" value="1"/>
</dbReference>
<dbReference type="GO" id="GO:0004521">
    <property type="term" value="F:RNA endonuclease activity"/>
    <property type="evidence" value="ECO:0007669"/>
    <property type="project" value="InterPro"/>
</dbReference>
<reference evidence="4 5" key="1">
    <citation type="submission" date="2020-08" db="EMBL/GenBank/DDBJ databases">
        <title>Sequencing the genomes of 1000 actinobacteria strains.</title>
        <authorList>
            <person name="Klenk H.-P."/>
        </authorList>
    </citation>
    <scope>NUCLEOTIDE SEQUENCE [LARGE SCALE GENOMIC DNA]</scope>
    <source>
        <strain evidence="4 5">DSM 43851</strain>
    </source>
</reference>
<feature type="signal peptide" evidence="3">
    <location>
        <begin position="1"/>
        <end position="32"/>
    </location>
</feature>
<dbReference type="Proteomes" id="UP000585638">
    <property type="component" value="Unassembled WGS sequence"/>
</dbReference>
<comment type="caution">
    <text evidence="4">The sequence shown here is derived from an EMBL/GenBank/DDBJ whole genome shotgun (WGS) entry which is preliminary data.</text>
</comment>
<evidence type="ECO:0000256" key="1">
    <source>
        <dbReference type="ARBA" id="ARBA00022722"/>
    </source>
</evidence>
<dbReference type="InterPro" id="IPR016191">
    <property type="entry name" value="Ribonuclease/ribotoxin"/>
</dbReference>
<gene>
    <name evidence="4" type="ORF">BJ998_009237</name>
</gene>
<sequence length="133" mass="14610">MRLTWTKRVTLTLTALATMFGLALVTTPAANATVHNSCTISGCSAAASANSTWQSMGYPGQRGWYDWPNGQCSYAGGTYYNNDGQLPGGDSFQEFDVYPRTCGAHRDAARIVVDMDNGEVWFTPDHYSNFYEL</sequence>
<keyword evidence="2" id="KW-0378">Hydrolase</keyword>
<evidence type="ECO:0000256" key="3">
    <source>
        <dbReference type="SAM" id="SignalP"/>
    </source>
</evidence>
<evidence type="ECO:0000256" key="2">
    <source>
        <dbReference type="ARBA" id="ARBA00022801"/>
    </source>
</evidence>
<keyword evidence="3" id="KW-0732">Signal</keyword>
<keyword evidence="1" id="KW-0540">Nuclease</keyword>
<evidence type="ECO:0000313" key="5">
    <source>
        <dbReference type="Proteomes" id="UP000585638"/>
    </source>
</evidence>
<dbReference type="GO" id="GO:0016787">
    <property type="term" value="F:hydrolase activity"/>
    <property type="evidence" value="ECO:0007669"/>
    <property type="project" value="UniProtKB-KW"/>
</dbReference>
<evidence type="ECO:0000313" key="4">
    <source>
        <dbReference type="EMBL" id="MBB5897978.1"/>
    </source>
</evidence>
<dbReference type="EMBL" id="JACHIR010000004">
    <property type="protein sequence ID" value="MBB5897978.1"/>
    <property type="molecule type" value="Genomic_DNA"/>
</dbReference>
<dbReference type="InterPro" id="IPR000026">
    <property type="entry name" value="N1-like"/>
</dbReference>
<name>A0A7W9KT60_9PSEU</name>
<protein>
    <submittedName>
        <fullName evidence="4">Guanyl-specific ribonuclease Sa</fullName>
    </submittedName>
</protein>
<organism evidence="4 5">
    <name type="scientific">Kutzneria kofuensis</name>
    <dbReference type="NCBI Taxonomy" id="103725"/>
    <lineage>
        <taxon>Bacteria</taxon>
        <taxon>Bacillati</taxon>
        <taxon>Actinomycetota</taxon>
        <taxon>Actinomycetes</taxon>
        <taxon>Pseudonocardiales</taxon>
        <taxon>Pseudonocardiaceae</taxon>
        <taxon>Kutzneria</taxon>
    </lineage>
</organism>
<dbReference type="GO" id="GO:0003723">
    <property type="term" value="F:RNA binding"/>
    <property type="evidence" value="ECO:0007669"/>
    <property type="project" value="InterPro"/>
</dbReference>
<dbReference type="Pfam" id="PF00545">
    <property type="entry name" value="Ribonuclease"/>
    <property type="match status" value="1"/>
</dbReference>
<accession>A0A7W9KT60</accession>
<dbReference type="AlphaFoldDB" id="A0A7W9KT60"/>
<dbReference type="SUPFAM" id="SSF53933">
    <property type="entry name" value="Microbial ribonucleases"/>
    <property type="match status" value="1"/>
</dbReference>
<proteinExistence type="predicted"/>